<accession>A0A7I9V9I8</accession>
<comment type="caution">
    <text evidence="2">The sequence shown here is derived from an EMBL/GenBank/DDBJ whole genome shotgun (WGS) entry which is preliminary data.</text>
</comment>
<dbReference type="OrthoDB" id="3237043at2"/>
<evidence type="ECO:0000256" key="1">
    <source>
        <dbReference type="ARBA" id="ARBA00023002"/>
    </source>
</evidence>
<dbReference type="PRINTS" id="PR00081">
    <property type="entry name" value="GDHRDH"/>
</dbReference>
<evidence type="ECO:0000313" key="2">
    <source>
        <dbReference type="EMBL" id="GEE01751.1"/>
    </source>
</evidence>
<keyword evidence="3" id="KW-1185">Reference proteome</keyword>
<keyword evidence="1" id="KW-0560">Oxidoreductase</keyword>
<dbReference type="Proteomes" id="UP000444960">
    <property type="component" value="Unassembled WGS sequence"/>
</dbReference>
<evidence type="ECO:0000313" key="3">
    <source>
        <dbReference type="Proteomes" id="UP000444960"/>
    </source>
</evidence>
<dbReference type="PANTHER" id="PTHR43157">
    <property type="entry name" value="PHOSPHATIDYLINOSITOL-GLYCAN BIOSYNTHESIS CLASS F PROTEIN-RELATED"/>
    <property type="match status" value="1"/>
</dbReference>
<dbReference type="RefSeq" id="WP_161895503.1">
    <property type="nucleotide sequence ID" value="NZ_BJOV01000003.1"/>
</dbReference>
<sequence length="276" mass="29176">MSDRRTVVVTGGSDGIGAVTSRALAADGVDLIVVGRSETKLAAVAADTGATTFSADFGVLDDVRALAARIAEHTTSIDVLLNNAGGTFDPVDRTVDGFEPNFQINHLAGFLLTNLLRERLTAGDGALVVNTSSMGNLLGRVDLTDLDGRRRAVGQPRAYGSSKLMNILFAKGITQRWASDGVIAAAVHPGVVASSFGRDSFWVGLAYRTPLRHLGTISPEKGAEPLIELARRGADPAIGGVYFNRHRADGPQSRQARDQRLIDGLWEESATLVGLD</sequence>
<dbReference type="InterPro" id="IPR002347">
    <property type="entry name" value="SDR_fam"/>
</dbReference>
<dbReference type="Gene3D" id="3.40.50.720">
    <property type="entry name" value="NAD(P)-binding Rossmann-like Domain"/>
    <property type="match status" value="1"/>
</dbReference>
<protein>
    <submittedName>
        <fullName evidence="2">Short-chain dehydrogenase</fullName>
    </submittedName>
</protein>
<organism evidence="2 3">
    <name type="scientific">Gordonia spumicola</name>
    <dbReference type="NCBI Taxonomy" id="589161"/>
    <lineage>
        <taxon>Bacteria</taxon>
        <taxon>Bacillati</taxon>
        <taxon>Actinomycetota</taxon>
        <taxon>Actinomycetes</taxon>
        <taxon>Mycobacteriales</taxon>
        <taxon>Gordoniaceae</taxon>
        <taxon>Gordonia</taxon>
    </lineage>
</organism>
<dbReference type="InterPro" id="IPR036291">
    <property type="entry name" value="NAD(P)-bd_dom_sf"/>
</dbReference>
<reference evidence="3" key="1">
    <citation type="submission" date="2019-06" db="EMBL/GenBank/DDBJ databases">
        <title>Gordonia isolated from sludge of a wastewater treatment plant.</title>
        <authorList>
            <person name="Tamura T."/>
            <person name="Aoyama K."/>
            <person name="Kang Y."/>
            <person name="Saito S."/>
            <person name="Akiyama N."/>
            <person name="Yazawa K."/>
            <person name="Gonoi T."/>
            <person name="Mikami Y."/>
        </authorList>
    </citation>
    <scope>NUCLEOTIDE SEQUENCE [LARGE SCALE GENOMIC DNA]</scope>
    <source>
        <strain evidence="3">NBRC 107696</strain>
    </source>
</reference>
<dbReference type="SUPFAM" id="SSF51735">
    <property type="entry name" value="NAD(P)-binding Rossmann-fold domains"/>
    <property type="match status" value="1"/>
</dbReference>
<gene>
    <name evidence="2" type="ORF">nbrc107696_21970</name>
</gene>
<dbReference type="AlphaFoldDB" id="A0A7I9V9I8"/>
<dbReference type="PANTHER" id="PTHR43157:SF31">
    <property type="entry name" value="PHOSPHATIDYLINOSITOL-GLYCAN BIOSYNTHESIS CLASS F PROTEIN"/>
    <property type="match status" value="1"/>
</dbReference>
<dbReference type="Pfam" id="PF00106">
    <property type="entry name" value="adh_short"/>
    <property type="match status" value="1"/>
</dbReference>
<dbReference type="EMBL" id="BJOV01000003">
    <property type="protein sequence ID" value="GEE01751.1"/>
    <property type="molecule type" value="Genomic_DNA"/>
</dbReference>
<name>A0A7I9V9I8_9ACTN</name>
<proteinExistence type="predicted"/>
<dbReference type="GO" id="GO:0016491">
    <property type="term" value="F:oxidoreductase activity"/>
    <property type="evidence" value="ECO:0007669"/>
    <property type="project" value="UniProtKB-KW"/>
</dbReference>